<protein>
    <recommendedName>
        <fullName evidence="6">Transporter</fullName>
    </recommendedName>
</protein>
<dbReference type="OrthoDB" id="9762833at2"/>
<proteinExistence type="inferred from homology"/>
<dbReference type="PANTHER" id="PTHR42948">
    <property type="entry name" value="TRANSPORTER"/>
    <property type="match status" value="1"/>
</dbReference>
<comment type="subcellular location">
    <subcellularLocation>
        <location evidence="1">Membrane</location>
        <topology evidence="1">Multi-pass membrane protein</topology>
    </subcellularLocation>
</comment>
<comment type="similarity">
    <text evidence="6">Belongs to the sodium:neurotransmitter symporter (SNF) (TC 2.A.22) family.</text>
</comment>
<feature type="transmembrane region" description="Helical" evidence="8">
    <location>
        <begin position="34"/>
        <end position="53"/>
    </location>
</feature>
<dbReference type="NCBIfam" id="NF037979">
    <property type="entry name" value="Na_transp"/>
    <property type="match status" value="1"/>
</dbReference>
<keyword evidence="5 8" id="KW-0472">Membrane</keyword>
<evidence type="ECO:0000256" key="1">
    <source>
        <dbReference type="ARBA" id="ARBA00004141"/>
    </source>
</evidence>
<dbReference type="SUPFAM" id="SSF161070">
    <property type="entry name" value="SNF-like"/>
    <property type="match status" value="1"/>
</dbReference>
<feature type="transmembrane region" description="Helical" evidence="8">
    <location>
        <begin position="278"/>
        <end position="303"/>
    </location>
</feature>
<dbReference type="PRINTS" id="PR00176">
    <property type="entry name" value="NANEUSMPORT"/>
</dbReference>
<feature type="transmembrane region" description="Helical" evidence="8">
    <location>
        <begin position="488"/>
        <end position="505"/>
    </location>
</feature>
<keyword evidence="10" id="KW-1185">Reference proteome</keyword>
<name>A0A4Q2SHH0_9ACTN</name>
<feature type="transmembrane region" description="Helical" evidence="8">
    <location>
        <begin position="377"/>
        <end position="401"/>
    </location>
</feature>
<evidence type="ECO:0000256" key="2">
    <source>
        <dbReference type="ARBA" id="ARBA00022448"/>
    </source>
</evidence>
<feature type="transmembrane region" description="Helical" evidence="8">
    <location>
        <begin position="449"/>
        <end position="468"/>
    </location>
</feature>
<evidence type="ECO:0000313" key="10">
    <source>
        <dbReference type="Proteomes" id="UP000293291"/>
    </source>
</evidence>
<dbReference type="Proteomes" id="UP000293291">
    <property type="component" value="Unassembled WGS sequence"/>
</dbReference>
<dbReference type="InterPro" id="IPR000175">
    <property type="entry name" value="Na/ntran_symport"/>
</dbReference>
<keyword evidence="6" id="KW-0769">Symport</keyword>
<keyword evidence="2 6" id="KW-0813">Transport</keyword>
<dbReference type="PANTHER" id="PTHR42948:SF1">
    <property type="entry name" value="TRANSPORTER"/>
    <property type="match status" value="1"/>
</dbReference>
<dbReference type="EMBL" id="SDWU01000005">
    <property type="protein sequence ID" value="RYC03364.1"/>
    <property type="molecule type" value="Genomic_DNA"/>
</dbReference>
<dbReference type="PROSITE" id="PS50267">
    <property type="entry name" value="NA_NEUROTRAN_SYMP_3"/>
    <property type="match status" value="1"/>
</dbReference>
<evidence type="ECO:0000256" key="3">
    <source>
        <dbReference type="ARBA" id="ARBA00022692"/>
    </source>
</evidence>
<evidence type="ECO:0000256" key="5">
    <source>
        <dbReference type="ARBA" id="ARBA00023136"/>
    </source>
</evidence>
<comment type="caution">
    <text evidence="9">The sequence shown here is derived from an EMBL/GenBank/DDBJ whole genome shotgun (WGS) entry which is preliminary data.</text>
</comment>
<dbReference type="GO" id="GO:0016020">
    <property type="term" value="C:membrane"/>
    <property type="evidence" value="ECO:0007669"/>
    <property type="project" value="UniProtKB-SubCell"/>
</dbReference>
<feature type="transmembrane region" description="Helical" evidence="8">
    <location>
        <begin position="336"/>
        <end position="365"/>
    </location>
</feature>
<dbReference type="Pfam" id="PF00209">
    <property type="entry name" value="SNF"/>
    <property type="match status" value="2"/>
</dbReference>
<reference evidence="9 10" key="1">
    <citation type="submission" date="2019-01" db="EMBL/GenBank/DDBJ databases">
        <title>Novel species of Nocardioides.</title>
        <authorList>
            <person name="Liu Q."/>
            <person name="Xin Y.-H."/>
        </authorList>
    </citation>
    <scope>NUCLEOTIDE SEQUENCE [LARGE SCALE GENOMIC DNA]</scope>
    <source>
        <strain evidence="9 10">CGMCC 4.6875</strain>
    </source>
</reference>
<feature type="transmembrane region" description="Helical" evidence="8">
    <location>
        <begin position="407"/>
        <end position="428"/>
    </location>
</feature>
<keyword evidence="4 8" id="KW-1133">Transmembrane helix</keyword>
<sequence length="529" mass="56216">MLDVVRRRRQPGGTVSQELDHAEQQRGGFSSRKVFILAAIGSAVGLGNIWRFPYVAYENGGGAFILPYLIALLTAGLPFLLLDYGLGHRYRGSAPLSFRRAHRAAEGLGWWQVGICFVIAVYYAAVIAWAARYALFSFDKAWGDDPEGFLFGSYLQAGDPGIGLDFVSGVTVPLVLVWVAVLTMMVLGVQKGIGIASAIFIPILFVAFIALVVVALTLDGAATGLDALFSPDWGALTETSVWIAAYGQIFFSLSVGFGIMITYASYVGRRSDMTGSGLVVGFANSGFELLAGIGVFAALGFMATATGVGVDEVATEGLGLAFIAFPAIINEAPAGALIGILFFGSLVVAGVTSLVSVIEVVISAVRDKFEMTRTGASLAVGVPAAVISITLLGTTTGVYVLDIVDHFINRFGILLVAVASMLALAWVFRRTGLLRDHLNRDGSVQIGRTWEVLIGFVAPAALVFILVNELIDNIRVPYEDYPTWMLNTLGWGLAAAVLVLGFVAARLPWRASTPLDDPEVVAAQDERSS</sequence>
<feature type="transmembrane region" description="Helical" evidence="8">
    <location>
        <begin position="108"/>
        <end position="131"/>
    </location>
</feature>
<feature type="region of interest" description="Disordered" evidence="7">
    <location>
        <begin position="1"/>
        <end position="20"/>
    </location>
</feature>
<evidence type="ECO:0000313" key="9">
    <source>
        <dbReference type="EMBL" id="RYC03364.1"/>
    </source>
</evidence>
<evidence type="ECO:0000256" key="7">
    <source>
        <dbReference type="SAM" id="MobiDB-lite"/>
    </source>
</evidence>
<feature type="transmembrane region" description="Helical" evidence="8">
    <location>
        <begin position="166"/>
        <end position="187"/>
    </location>
</feature>
<organism evidence="9 10">
    <name type="scientific">Nocardioides ganghwensis</name>
    <dbReference type="NCBI Taxonomy" id="252230"/>
    <lineage>
        <taxon>Bacteria</taxon>
        <taxon>Bacillati</taxon>
        <taxon>Actinomycetota</taxon>
        <taxon>Actinomycetes</taxon>
        <taxon>Propionibacteriales</taxon>
        <taxon>Nocardioidaceae</taxon>
        <taxon>Nocardioides</taxon>
    </lineage>
</organism>
<feature type="transmembrane region" description="Helical" evidence="8">
    <location>
        <begin position="199"/>
        <end position="221"/>
    </location>
</feature>
<evidence type="ECO:0000256" key="4">
    <source>
        <dbReference type="ARBA" id="ARBA00022989"/>
    </source>
</evidence>
<evidence type="ECO:0000256" key="8">
    <source>
        <dbReference type="SAM" id="Phobius"/>
    </source>
</evidence>
<dbReference type="GO" id="GO:0015293">
    <property type="term" value="F:symporter activity"/>
    <property type="evidence" value="ECO:0007669"/>
    <property type="project" value="UniProtKB-KW"/>
</dbReference>
<feature type="transmembrane region" description="Helical" evidence="8">
    <location>
        <begin position="65"/>
        <end position="87"/>
    </location>
</feature>
<dbReference type="AlphaFoldDB" id="A0A4Q2SHH0"/>
<accession>A0A4Q2SHH0</accession>
<gene>
    <name evidence="9" type="ORF">EUA07_05040</name>
</gene>
<keyword evidence="3 6" id="KW-0812">Transmembrane</keyword>
<evidence type="ECO:0000256" key="6">
    <source>
        <dbReference type="RuleBase" id="RU003732"/>
    </source>
</evidence>
<feature type="transmembrane region" description="Helical" evidence="8">
    <location>
        <begin position="241"/>
        <end position="266"/>
    </location>
</feature>
<dbReference type="PROSITE" id="PS00610">
    <property type="entry name" value="NA_NEUROTRAN_SYMP_1"/>
    <property type="match status" value="1"/>
</dbReference>
<feature type="compositionally biased region" description="Basic residues" evidence="7">
    <location>
        <begin position="1"/>
        <end position="10"/>
    </location>
</feature>
<dbReference type="CDD" id="cd10334">
    <property type="entry name" value="SLC6sbd_u1"/>
    <property type="match status" value="1"/>
</dbReference>
<dbReference type="InterPro" id="IPR037272">
    <property type="entry name" value="SNS_sf"/>
</dbReference>